<dbReference type="EMBL" id="HBIB01044340">
    <property type="protein sequence ID" value="CAE0266613.1"/>
    <property type="molecule type" value="Transcribed_RNA"/>
</dbReference>
<evidence type="ECO:0000256" key="1">
    <source>
        <dbReference type="SAM" id="MobiDB-lite"/>
    </source>
</evidence>
<sequence>MGRANSIGRKGGVRSLKVGSVANTEKIGKKSISMAKKPSKRDQEKARRSAKALAEREGLNKITAEEILLQRQTKSKKNKNLLLKPVGLQDGKKQGAVRMLSALARESSRVASKKEKTDSAEALSTAFNAL</sequence>
<evidence type="ECO:0000313" key="3">
    <source>
        <dbReference type="EMBL" id="CAE0266608.1"/>
    </source>
</evidence>
<organism evidence="2">
    <name type="scientific">Palpitomonas bilix</name>
    <dbReference type="NCBI Taxonomy" id="652834"/>
    <lineage>
        <taxon>Eukaryota</taxon>
        <taxon>Eukaryota incertae sedis</taxon>
    </lineage>
</organism>
<evidence type="ECO:0000313" key="4">
    <source>
        <dbReference type="EMBL" id="CAE0266611.1"/>
    </source>
</evidence>
<feature type="region of interest" description="Disordered" evidence="1">
    <location>
        <begin position="27"/>
        <end position="53"/>
    </location>
</feature>
<feature type="region of interest" description="Disordered" evidence="1">
    <location>
        <begin position="106"/>
        <end position="130"/>
    </location>
</feature>
<feature type="compositionally biased region" description="Basic and acidic residues" evidence="1">
    <location>
        <begin position="106"/>
        <end position="119"/>
    </location>
</feature>
<feature type="compositionally biased region" description="Basic and acidic residues" evidence="1">
    <location>
        <begin position="40"/>
        <end position="53"/>
    </location>
</feature>
<name>A0A7S3GHP1_9EUKA</name>
<dbReference type="EMBL" id="HBIB01044332">
    <property type="protein sequence ID" value="CAE0266606.1"/>
    <property type="molecule type" value="Transcribed_RNA"/>
</dbReference>
<dbReference type="EMBL" id="HBIB01044339">
    <property type="protein sequence ID" value="CAE0266612.1"/>
    <property type="molecule type" value="Transcribed_RNA"/>
</dbReference>
<evidence type="ECO:0000313" key="5">
    <source>
        <dbReference type="EMBL" id="CAE0266612.1"/>
    </source>
</evidence>
<dbReference type="EMBL" id="HBIB01044338">
    <property type="protein sequence ID" value="CAE0266611.1"/>
    <property type="molecule type" value="Transcribed_RNA"/>
</dbReference>
<protein>
    <submittedName>
        <fullName evidence="2">Uncharacterized protein</fullName>
    </submittedName>
</protein>
<evidence type="ECO:0000313" key="2">
    <source>
        <dbReference type="EMBL" id="CAE0266606.1"/>
    </source>
</evidence>
<proteinExistence type="predicted"/>
<feature type="region of interest" description="Disordered" evidence="1">
    <location>
        <begin position="1"/>
        <end position="20"/>
    </location>
</feature>
<dbReference type="EMBL" id="HBIB01044334">
    <property type="protein sequence ID" value="CAE0266608.1"/>
    <property type="molecule type" value="Transcribed_RNA"/>
</dbReference>
<evidence type="ECO:0000313" key="6">
    <source>
        <dbReference type="EMBL" id="CAE0266613.1"/>
    </source>
</evidence>
<reference evidence="2" key="1">
    <citation type="submission" date="2021-01" db="EMBL/GenBank/DDBJ databases">
        <authorList>
            <person name="Corre E."/>
            <person name="Pelletier E."/>
            <person name="Niang G."/>
            <person name="Scheremetjew M."/>
            <person name="Finn R."/>
            <person name="Kale V."/>
            <person name="Holt S."/>
            <person name="Cochrane G."/>
            <person name="Meng A."/>
            <person name="Brown T."/>
            <person name="Cohen L."/>
        </authorList>
    </citation>
    <scope>NUCLEOTIDE SEQUENCE</scope>
    <source>
        <strain evidence="2">NIES-2562</strain>
    </source>
</reference>
<gene>
    <name evidence="2" type="ORF">PBIL07802_LOCUS28948</name>
    <name evidence="3" type="ORF">PBIL07802_LOCUS28950</name>
    <name evidence="4" type="ORF">PBIL07802_LOCUS28953</name>
    <name evidence="5" type="ORF">PBIL07802_LOCUS28954</name>
    <name evidence="6" type="ORF">PBIL07802_LOCUS28955</name>
</gene>
<dbReference type="AlphaFoldDB" id="A0A7S3GHP1"/>
<accession>A0A7S3GHP1</accession>